<dbReference type="EMBL" id="JACYTQ010000001">
    <property type="protein sequence ID" value="MBD8487392.1"/>
    <property type="molecule type" value="Genomic_DNA"/>
</dbReference>
<name>A0ABR9AF05_9BACT</name>
<evidence type="ECO:0000313" key="2">
    <source>
        <dbReference type="EMBL" id="MBD8487392.1"/>
    </source>
</evidence>
<sequence length="403" mass="46387">MKTKIYLLTISIILLAAFNVHAQTDSIAISLEKSLKNSLLKSIQVKTDSMDNQLGTKLSDLDQKIQMLDESLNQTSSETQKIEKLIERVKLIEDFQQAEKDAELNIYQGNYQSAIINLVAMERELRPLILFGATRDFFQTLNSVGNPTSYPGFNEWYSGFKSFVDKNKKESPTLSVVANLISLTGDLSAGTPIFGTFSQALFTGMSSYIESIGTGKRDKKLRDQSQEMFELVAELGQFTNDKNLIETEWEAIDTELEELKKLYEENLDKNLKILDIGKKEFERRYSKENDANLRYEYLNELTNIIARRVKHEKETNPKNWKNTFYNEMSEIQSLKIRFGSITFRISENINKYNSLIDKYKEAKHIGPKINDLESKLNNLKNAFDKAFNPLEYINAANKMYKVD</sequence>
<keyword evidence="3" id="KW-1185">Reference proteome</keyword>
<accession>A0ABR9AF05</accession>
<organism evidence="2 3">
    <name type="scientific">Echinicola arenosa</name>
    <dbReference type="NCBI Taxonomy" id="2774144"/>
    <lineage>
        <taxon>Bacteria</taxon>
        <taxon>Pseudomonadati</taxon>
        <taxon>Bacteroidota</taxon>
        <taxon>Cytophagia</taxon>
        <taxon>Cytophagales</taxon>
        <taxon>Cyclobacteriaceae</taxon>
        <taxon>Echinicola</taxon>
    </lineage>
</organism>
<reference evidence="2 3" key="1">
    <citation type="submission" date="2020-09" db="EMBL/GenBank/DDBJ databases">
        <title>Echinicola sp. CAU 1574 isolated from sand of Sido Beach.</title>
        <authorList>
            <person name="Kim W."/>
        </authorList>
    </citation>
    <scope>NUCLEOTIDE SEQUENCE [LARGE SCALE GENOMIC DNA]</scope>
    <source>
        <strain evidence="2 3">CAU 1574</strain>
    </source>
</reference>
<evidence type="ECO:0000256" key="1">
    <source>
        <dbReference type="SAM" id="SignalP"/>
    </source>
</evidence>
<feature type="signal peptide" evidence="1">
    <location>
        <begin position="1"/>
        <end position="22"/>
    </location>
</feature>
<protein>
    <submittedName>
        <fullName evidence="2">Uncharacterized protein</fullName>
    </submittedName>
</protein>
<evidence type="ECO:0000313" key="3">
    <source>
        <dbReference type="Proteomes" id="UP000647133"/>
    </source>
</evidence>
<comment type="caution">
    <text evidence="2">The sequence shown here is derived from an EMBL/GenBank/DDBJ whole genome shotgun (WGS) entry which is preliminary data.</text>
</comment>
<keyword evidence="1" id="KW-0732">Signal</keyword>
<gene>
    <name evidence="2" type="ORF">IFO69_01400</name>
</gene>
<dbReference type="RefSeq" id="WP_192007230.1">
    <property type="nucleotide sequence ID" value="NZ_JACYTQ010000001.1"/>
</dbReference>
<dbReference type="Proteomes" id="UP000647133">
    <property type="component" value="Unassembled WGS sequence"/>
</dbReference>
<proteinExistence type="predicted"/>
<feature type="chain" id="PRO_5046974242" evidence="1">
    <location>
        <begin position="23"/>
        <end position="403"/>
    </location>
</feature>